<dbReference type="OrthoDB" id="9840883at2"/>
<name>A0A2P8GJ32_9BACT</name>
<accession>A0A2P8GJ32</accession>
<dbReference type="RefSeq" id="WP_106593647.1">
    <property type="nucleotide sequence ID" value="NZ_PYAS01000001.1"/>
</dbReference>
<keyword evidence="2" id="KW-1185">Reference proteome</keyword>
<dbReference type="EMBL" id="PYAS01000001">
    <property type="protein sequence ID" value="PSL33979.1"/>
    <property type="molecule type" value="Genomic_DNA"/>
</dbReference>
<dbReference type="Proteomes" id="UP000241964">
    <property type="component" value="Unassembled WGS sequence"/>
</dbReference>
<proteinExistence type="predicted"/>
<dbReference type="AlphaFoldDB" id="A0A2P8GJ32"/>
<gene>
    <name evidence="1" type="ORF">CLV60_101348</name>
</gene>
<reference evidence="1 2" key="1">
    <citation type="submission" date="2018-03" db="EMBL/GenBank/DDBJ databases">
        <title>Genomic Encyclopedia of Archaeal and Bacterial Type Strains, Phase II (KMG-II): from individual species to whole genera.</title>
        <authorList>
            <person name="Goeker M."/>
        </authorList>
    </citation>
    <scope>NUCLEOTIDE SEQUENCE [LARGE SCALE GENOMIC DNA]</scope>
    <source>
        <strain evidence="1 2">DSM 29057</strain>
    </source>
</reference>
<dbReference type="PROSITE" id="PS51257">
    <property type="entry name" value="PROKAR_LIPOPROTEIN"/>
    <property type="match status" value="1"/>
</dbReference>
<sequence>MELRALLFLGLSIFFLGCEKKEHVDPEENAKSYVSYSIDGQKYRLEHGNGSQYISFFYGKTGDNPLGYKLGVAGRDSTEKAPSFWITIWNGEPVTKGVWKVSTDIYRTSDVLMSWVHLKTKNPLVYRAYWSFYEGTVEVTELTDHKIRGVFSGVVEEDPNSIIRLHEKFQVTDGVFFVNRSPGYSIQSKN</sequence>
<protein>
    <submittedName>
        <fullName evidence="1">Uncharacterized protein</fullName>
    </submittedName>
</protein>
<comment type="caution">
    <text evidence="1">The sequence shown here is derived from an EMBL/GenBank/DDBJ whole genome shotgun (WGS) entry which is preliminary data.</text>
</comment>
<organism evidence="1 2">
    <name type="scientific">Dyadobacter jiangsuensis</name>
    <dbReference type="NCBI Taxonomy" id="1591085"/>
    <lineage>
        <taxon>Bacteria</taxon>
        <taxon>Pseudomonadati</taxon>
        <taxon>Bacteroidota</taxon>
        <taxon>Cytophagia</taxon>
        <taxon>Cytophagales</taxon>
        <taxon>Spirosomataceae</taxon>
        <taxon>Dyadobacter</taxon>
    </lineage>
</organism>
<evidence type="ECO:0000313" key="1">
    <source>
        <dbReference type="EMBL" id="PSL33979.1"/>
    </source>
</evidence>
<evidence type="ECO:0000313" key="2">
    <source>
        <dbReference type="Proteomes" id="UP000241964"/>
    </source>
</evidence>